<feature type="compositionally biased region" description="Basic residues" evidence="1">
    <location>
        <begin position="462"/>
        <end position="485"/>
    </location>
</feature>
<gene>
    <name evidence="3" type="ORF">niasHT_008900</name>
</gene>
<dbReference type="AlphaFoldDB" id="A0ABD2LYD3"/>
<sequence length="837" mass="93799">MSLNFSKDSASQIPNFPASNSDDGAESVVRYYQGGTDEVKNLLKNECSVIYECSCCRSLFRSIINFVAHKRTICRTLLSSIRTEQAELVRDSQKTNQKGNSEKDSDSVNNGQRKIAKANRNLNLRRFNPTSNLVRHIRAVNVHLERTNTDVEVQTLPKIVRKPAETTIVDGKQSVPENRVALVMPRECSVRCGEMQLRRRRGTQMSKTRPNEGKVCELTSEEIEIIERIPSAMPVDFTTNHCEDQRCLARGLLPFGSLNSLAHHLAIQHQLDFSEEGMLKQTAKKAFIKCFLCDIPPFHCLADLQKHFNAAHSIVRQHHNRFRIEQTNGENSARRKAPSPSEFRSLSPIRSPPKDKKEEGKEMNEEDDREAEENATEVKKATGAKTLIRRPISFTPICKEEEQKQHFEAALALRDWVRNKIRESANSENGRFEEGEGEEDDDTDEVPPLPKVPAKKAENSLLKRKSAKSSSSKNRKRPKISHSHKALPQAKANGNSIDGTNSEKRGSACASSTAAATAKNDGAIPMEDFVLPAQIKETVPKTDAAEAPLLISEVDDGGTAIEEGPKNDGPSEGSGTDETEEKRRSAPPQLTKECLPTMVTGRYREDLIFYTPKARAKIREKEMQRLSSGSSRRKQIFSSMELTESDAISLVGSSTSTSKDQQKTDSDDKSVPPPPKPKDLGQVPVYLTEHQRDLFFKPLKPLFNLNTVDDGFWQCGECGEVLKNIRDGRRHMVSHIRVMRMRCSLCDAGAFFCSDMRVHLMYRHCDKLNLAPDDFISPGTPCMSREKADLLTQLVDPYHPGRVMYTTGKIVSWANPKAYFPDPKSERNILGPALPGY</sequence>
<dbReference type="InterPro" id="IPR036236">
    <property type="entry name" value="Znf_C2H2_sf"/>
</dbReference>
<reference evidence="3 4" key="1">
    <citation type="submission" date="2024-10" db="EMBL/GenBank/DDBJ databases">
        <authorList>
            <person name="Kim D."/>
        </authorList>
    </citation>
    <scope>NUCLEOTIDE SEQUENCE [LARGE SCALE GENOMIC DNA]</scope>
    <source>
        <strain evidence="3">BH-2024</strain>
    </source>
</reference>
<dbReference type="EMBL" id="JBICBT010000221">
    <property type="protein sequence ID" value="KAL3120146.1"/>
    <property type="molecule type" value="Genomic_DNA"/>
</dbReference>
<feature type="region of interest" description="Disordered" evidence="1">
    <location>
        <begin position="557"/>
        <end position="596"/>
    </location>
</feature>
<proteinExistence type="predicted"/>
<feature type="compositionally biased region" description="Basic and acidic residues" evidence="1">
    <location>
        <begin position="660"/>
        <end position="670"/>
    </location>
</feature>
<dbReference type="InterPro" id="IPR039149">
    <property type="entry name" value="ZNF800"/>
</dbReference>
<feature type="region of interest" description="Disordered" evidence="1">
    <location>
        <begin position="425"/>
        <end position="508"/>
    </location>
</feature>
<feature type="region of interest" description="Disordered" evidence="1">
    <location>
        <begin position="620"/>
        <end position="682"/>
    </location>
</feature>
<dbReference type="PROSITE" id="PS00028">
    <property type="entry name" value="ZINC_FINGER_C2H2_1"/>
    <property type="match status" value="1"/>
</dbReference>
<evidence type="ECO:0000313" key="3">
    <source>
        <dbReference type="EMBL" id="KAL3120146.1"/>
    </source>
</evidence>
<feature type="compositionally biased region" description="Basic and acidic residues" evidence="1">
    <location>
        <begin position="425"/>
        <end position="434"/>
    </location>
</feature>
<name>A0ABD2LYD3_9BILA</name>
<organism evidence="3 4">
    <name type="scientific">Heterodera trifolii</name>
    <dbReference type="NCBI Taxonomy" id="157864"/>
    <lineage>
        <taxon>Eukaryota</taxon>
        <taxon>Metazoa</taxon>
        <taxon>Ecdysozoa</taxon>
        <taxon>Nematoda</taxon>
        <taxon>Chromadorea</taxon>
        <taxon>Rhabditida</taxon>
        <taxon>Tylenchina</taxon>
        <taxon>Tylenchomorpha</taxon>
        <taxon>Tylenchoidea</taxon>
        <taxon>Heteroderidae</taxon>
        <taxon>Heteroderinae</taxon>
        <taxon>Heterodera</taxon>
    </lineage>
</organism>
<evidence type="ECO:0000313" key="4">
    <source>
        <dbReference type="Proteomes" id="UP001620626"/>
    </source>
</evidence>
<accession>A0ABD2LYD3</accession>
<dbReference type="SUPFAM" id="SSF57667">
    <property type="entry name" value="beta-beta-alpha zinc fingers"/>
    <property type="match status" value="1"/>
</dbReference>
<feature type="region of interest" description="Disordered" evidence="1">
    <location>
        <begin position="1"/>
        <end position="21"/>
    </location>
</feature>
<comment type="caution">
    <text evidence="3">The sequence shown here is derived from an EMBL/GenBank/DDBJ whole genome shotgun (WGS) entry which is preliminary data.</text>
</comment>
<dbReference type="PANTHER" id="PTHR21020:SF0">
    <property type="entry name" value="ZINC FINGER PROTEIN 800"/>
    <property type="match status" value="1"/>
</dbReference>
<feature type="compositionally biased region" description="Acidic residues" evidence="1">
    <location>
        <begin position="364"/>
        <end position="375"/>
    </location>
</feature>
<feature type="compositionally biased region" description="Polar residues" evidence="1">
    <location>
        <begin position="625"/>
        <end position="642"/>
    </location>
</feature>
<dbReference type="PANTHER" id="PTHR21020">
    <property type="entry name" value="ZINC FINGER PROTEIN 800"/>
    <property type="match status" value="1"/>
</dbReference>
<feature type="region of interest" description="Disordered" evidence="1">
    <location>
        <begin position="86"/>
        <end position="112"/>
    </location>
</feature>
<feature type="region of interest" description="Disordered" evidence="1">
    <location>
        <begin position="322"/>
        <end position="379"/>
    </location>
</feature>
<keyword evidence="4" id="KW-1185">Reference proteome</keyword>
<dbReference type="Proteomes" id="UP001620626">
    <property type="component" value="Unassembled WGS sequence"/>
</dbReference>
<feature type="domain" description="C2H2-type" evidence="2">
    <location>
        <begin position="715"/>
        <end position="735"/>
    </location>
</feature>
<dbReference type="InterPro" id="IPR013087">
    <property type="entry name" value="Znf_C2H2_type"/>
</dbReference>
<protein>
    <recommendedName>
        <fullName evidence="2">C2H2-type domain-containing protein</fullName>
    </recommendedName>
</protein>
<feature type="compositionally biased region" description="Basic and acidic residues" evidence="1">
    <location>
        <begin position="352"/>
        <end position="363"/>
    </location>
</feature>
<feature type="compositionally biased region" description="Acidic residues" evidence="1">
    <location>
        <begin position="435"/>
        <end position="445"/>
    </location>
</feature>
<evidence type="ECO:0000256" key="1">
    <source>
        <dbReference type="SAM" id="MobiDB-lite"/>
    </source>
</evidence>
<evidence type="ECO:0000259" key="2">
    <source>
        <dbReference type="PROSITE" id="PS00028"/>
    </source>
</evidence>
<dbReference type="SMART" id="SM00355">
    <property type="entry name" value="ZnF_C2H2"/>
    <property type="match status" value="5"/>
</dbReference>